<evidence type="ECO:0000313" key="14">
    <source>
        <dbReference type="EMBL" id="KMZ67338.1"/>
    </source>
</evidence>
<dbReference type="GO" id="GO:0007019">
    <property type="term" value="P:microtubule depolymerization"/>
    <property type="evidence" value="ECO:0000318"/>
    <property type="project" value="GO_Central"/>
</dbReference>
<feature type="compositionally biased region" description="Basic and acidic residues" evidence="12">
    <location>
        <begin position="646"/>
        <end position="662"/>
    </location>
</feature>
<evidence type="ECO:0000256" key="12">
    <source>
        <dbReference type="SAM" id="MobiDB-lite"/>
    </source>
</evidence>
<feature type="compositionally biased region" description="Polar residues" evidence="12">
    <location>
        <begin position="554"/>
        <end position="574"/>
    </location>
</feature>
<evidence type="ECO:0000259" key="13">
    <source>
        <dbReference type="PROSITE" id="PS50067"/>
    </source>
</evidence>
<keyword evidence="7" id="KW-0206">Cytoskeleton</keyword>
<feature type="compositionally biased region" description="Basic and acidic residues" evidence="12">
    <location>
        <begin position="601"/>
        <end position="618"/>
    </location>
</feature>
<evidence type="ECO:0000256" key="1">
    <source>
        <dbReference type="ARBA" id="ARBA00004245"/>
    </source>
</evidence>
<dbReference type="PANTHER" id="PTHR47971">
    <property type="entry name" value="KINESIN-RELATED PROTEIN 6"/>
    <property type="match status" value="1"/>
</dbReference>
<dbReference type="GO" id="GO:0007018">
    <property type="term" value="P:microtubule-based movement"/>
    <property type="evidence" value="ECO:0007669"/>
    <property type="project" value="InterPro"/>
</dbReference>
<feature type="compositionally biased region" description="Low complexity" evidence="12">
    <location>
        <begin position="663"/>
        <end position="676"/>
    </location>
</feature>
<keyword evidence="15" id="KW-1185">Reference proteome</keyword>
<feature type="region of interest" description="Disordered" evidence="12">
    <location>
        <begin position="529"/>
        <end position="681"/>
    </location>
</feature>
<dbReference type="InterPro" id="IPR036961">
    <property type="entry name" value="Kinesin_motor_dom_sf"/>
</dbReference>
<evidence type="ECO:0000256" key="4">
    <source>
        <dbReference type="ARBA" id="ARBA00022741"/>
    </source>
</evidence>
<feature type="domain" description="Kinesin motor" evidence="13">
    <location>
        <begin position="194"/>
        <end position="528"/>
    </location>
</feature>
<dbReference type="AlphaFoldDB" id="A0A0K9PE47"/>
<dbReference type="OMA" id="PFIPKEM"/>
<evidence type="ECO:0000256" key="6">
    <source>
        <dbReference type="ARBA" id="ARBA00023175"/>
    </source>
</evidence>
<keyword evidence="4 9" id="KW-0547">Nucleotide-binding</keyword>
<sequence length="781" mass="86681">MAGQEVQQSSNPSSAAAVGVGMYDVGDAGDAVMSRFLQSAGLQHLASPSTSALDQRLLPNQLVQGYGPQTVEEKQKLLKLMRNLNFNGESASEPYTTASHSFGGGGMMDGFYSPELRGEFGAGLLDLHAMDDTELLSEHVISEPFEASPFMPVGAFDNDFDTTSSKQHRGQADTSVRSSAIEKEPPAKENNVAKIKVVVRKRPLNKKEISRKEDDVVSVHDAANLTVYEPKLKVDLTAYVEKHEFCFDAVLNEHVSNDEVYRVTVEPIIPSIFQQTKATCFAYGQTGSGKTFTMQPLPLRASGDIVRLLHQPYYRNQKFKLWLSYFEIYGGKLFDLLGDRRKLCMREDGRQQVCIVGLQEFEVSDVQVVKDFIEKGNASRSTGSTGANEESSRSHAILQLVIKKHKEVNDPRRRNNSDTVERSKVVGKISFIDLAGSERGADTTDNDRQTRIEGAEINKSLLALKECIRALDNDQIHIPFRGSKLTEVLRDSFVGNSRTVMISCISPNAGSCEHTLNTLRYADRVKSLSKSGNSKKDQIPVSTLLPPPAKELTLPSSSFQTDESSLYEQSQEGNTLEVLRKNPERELSSSMIPLPNYASNGRDERGTTCSTLERERIGIKSNNYSGPPIQDEEKVPKASPPRRKAAREERSEKQTKSSRKESGQSMNNSNFNSSTSRQIDQEAPLPLSDDVDIISAVLEEEEALIAAHRKEIEDTMEIVREEMKLLSEVDQPGSLIDNYVSQLGFLLSRKAAGLATLQGSLARFQHRLKEQEILSRKKVPR</sequence>
<dbReference type="PANTHER" id="PTHR47971:SF8">
    <property type="entry name" value="KINESIN-LIKE PROTEIN"/>
    <property type="match status" value="1"/>
</dbReference>
<dbReference type="InterPro" id="IPR027417">
    <property type="entry name" value="P-loop_NTPase"/>
</dbReference>
<dbReference type="GO" id="GO:0005524">
    <property type="term" value="F:ATP binding"/>
    <property type="evidence" value="ECO:0007669"/>
    <property type="project" value="UniProtKB-UniRule"/>
</dbReference>
<dbReference type="OrthoDB" id="3176171at2759"/>
<dbReference type="GO" id="GO:0005874">
    <property type="term" value="C:microtubule"/>
    <property type="evidence" value="ECO:0000318"/>
    <property type="project" value="GO_Central"/>
</dbReference>
<evidence type="ECO:0000256" key="5">
    <source>
        <dbReference type="ARBA" id="ARBA00022840"/>
    </source>
</evidence>
<dbReference type="PROSITE" id="PS50067">
    <property type="entry name" value="KINESIN_MOTOR_2"/>
    <property type="match status" value="1"/>
</dbReference>
<dbReference type="FunFam" id="3.40.850.10:FF:000012">
    <property type="entry name" value="Kinesin-like protein"/>
    <property type="match status" value="1"/>
</dbReference>
<evidence type="ECO:0000256" key="7">
    <source>
        <dbReference type="ARBA" id="ARBA00023212"/>
    </source>
</evidence>
<dbReference type="InterPro" id="IPR027640">
    <property type="entry name" value="Kinesin-like_fam"/>
</dbReference>
<name>A0A0K9PE47_ZOSMR</name>
<comment type="similarity">
    <text evidence="8">Belongs to the TRAFAC class myosin-kinesin ATPase superfamily. Kinesin family. KIN-13 subfamily.</text>
</comment>
<dbReference type="PROSITE" id="PS00411">
    <property type="entry name" value="KINESIN_MOTOR_1"/>
    <property type="match status" value="1"/>
</dbReference>
<keyword evidence="11" id="KW-0175">Coiled coil</keyword>
<dbReference type="SMART" id="SM00129">
    <property type="entry name" value="KISc"/>
    <property type="match status" value="1"/>
</dbReference>
<comment type="caution">
    <text evidence="14">The sequence shown here is derived from an EMBL/GenBank/DDBJ whole genome shotgun (WGS) entry which is preliminary data.</text>
</comment>
<keyword evidence="5 9" id="KW-0067">ATP-binding</keyword>
<organism evidence="14 15">
    <name type="scientific">Zostera marina</name>
    <name type="common">Eelgrass</name>
    <dbReference type="NCBI Taxonomy" id="29655"/>
    <lineage>
        <taxon>Eukaryota</taxon>
        <taxon>Viridiplantae</taxon>
        <taxon>Streptophyta</taxon>
        <taxon>Embryophyta</taxon>
        <taxon>Tracheophyta</taxon>
        <taxon>Spermatophyta</taxon>
        <taxon>Magnoliopsida</taxon>
        <taxon>Liliopsida</taxon>
        <taxon>Zosteraceae</taxon>
        <taxon>Zostera</taxon>
    </lineage>
</organism>
<evidence type="ECO:0000313" key="15">
    <source>
        <dbReference type="Proteomes" id="UP000036987"/>
    </source>
</evidence>
<protein>
    <recommendedName>
        <fullName evidence="10">Kinesin-like protein</fullName>
    </recommendedName>
</protein>
<dbReference type="InterPro" id="IPR001752">
    <property type="entry name" value="Kinesin_motor_dom"/>
</dbReference>
<dbReference type="InterPro" id="IPR019821">
    <property type="entry name" value="Kinesin_motor_CS"/>
</dbReference>
<feature type="coiled-coil region" evidence="11">
    <location>
        <begin position="698"/>
        <end position="729"/>
    </location>
</feature>
<keyword evidence="6 9" id="KW-0505">Motor protein</keyword>
<evidence type="ECO:0000256" key="3">
    <source>
        <dbReference type="ARBA" id="ARBA00022701"/>
    </source>
</evidence>
<dbReference type="STRING" id="29655.A0A0K9PE47"/>
<dbReference type="SUPFAM" id="SSF52540">
    <property type="entry name" value="P-loop containing nucleoside triphosphate hydrolases"/>
    <property type="match status" value="1"/>
</dbReference>
<dbReference type="GO" id="GO:0008017">
    <property type="term" value="F:microtubule binding"/>
    <property type="evidence" value="ECO:0007669"/>
    <property type="project" value="InterPro"/>
</dbReference>
<evidence type="ECO:0000256" key="9">
    <source>
        <dbReference type="PROSITE-ProRule" id="PRU00283"/>
    </source>
</evidence>
<dbReference type="GO" id="GO:0003777">
    <property type="term" value="F:microtubule motor activity"/>
    <property type="evidence" value="ECO:0000318"/>
    <property type="project" value="GO_Central"/>
</dbReference>
<dbReference type="PRINTS" id="PR00380">
    <property type="entry name" value="KINESINHEAVY"/>
</dbReference>
<feature type="region of interest" description="Disordered" evidence="12">
    <location>
        <begin position="162"/>
        <end position="187"/>
    </location>
</feature>
<dbReference type="GO" id="GO:1903338">
    <property type="term" value="P:regulation of cell wall organization or biogenesis"/>
    <property type="evidence" value="ECO:0007669"/>
    <property type="project" value="UniProtKB-ARBA"/>
</dbReference>
<keyword evidence="3 10" id="KW-0493">Microtubule</keyword>
<gene>
    <name evidence="14" type="ORF">ZOSMA_26G00870</name>
</gene>
<dbReference type="Gene3D" id="3.40.850.10">
    <property type="entry name" value="Kinesin motor domain"/>
    <property type="match status" value="1"/>
</dbReference>
<keyword evidence="2" id="KW-0963">Cytoplasm</keyword>
<comment type="subcellular location">
    <subcellularLocation>
        <location evidence="1">Cytoplasm</location>
        <location evidence="1">Cytoskeleton</location>
    </subcellularLocation>
</comment>
<evidence type="ECO:0000256" key="2">
    <source>
        <dbReference type="ARBA" id="ARBA00022490"/>
    </source>
</evidence>
<evidence type="ECO:0000256" key="11">
    <source>
        <dbReference type="SAM" id="Coils"/>
    </source>
</evidence>
<feature type="compositionally biased region" description="Basic and acidic residues" evidence="12">
    <location>
        <begin position="578"/>
        <end position="587"/>
    </location>
</feature>
<dbReference type="CDD" id="cd01367">
    <property type="entry name" value="KISc_KIF2_like"/>
    <property type="match status" value="1"/>
</dbReference>
<reference evidence="15" key="1">
    <citation type="journal article" date="2016" name="Nature">
        <title>The genome of the seagrass Zostera marina reveals angiosperm adaptation to the sea.</title>
        <authorList>
            <person name="Olsen J.L."/>
            <person name="Rouze P."/>
            <person name="Verhelst B."/>
            <person name="Lin Y.-C."/>
            <person name="Bayer T."/>
            <person name="Collen J."/>
            <person name="Dattolo E."/>
            <person name="De Paoli E."/>
            <person name="Dittami S."/>
            <person name="Maumus F."/>
            <person name="Michel G."/>
            <person name="Kersting A."/>
            <person name="Lauritano C."/>
            <person name="Lohaus R."/>
            <person name="Toepel M."/>
            <person name="Tonon T."/>
            <person name="Vanneste K."/>
            <person name="Amirebrahimi M."/>
            <person name="Brakel J."/>
            <person name="Bostroem C."/>
            <person name="Chovatia M."/>
            <person name="Grimwood J."/>
            <person name="Jenkins J.W."/>
            <person name="Jueterbock A."/>
            <person name="Mraz A."/>
            <person name="Stam W.T."/>
            <person name="Tice H."/>
            <person name="Bornberg-Bauer E."/>
            <person name="Green P.J."/>
            <person name="Pearson G.A."/>
            <person name="Procaccini G."/>
            <person name="Duarte C.M."/>
            <person name="Schmutz J."/>
            <person name="Reusch T.B.H."/>
            <person name="Van de Peer Y."/>
        </authorList>
    </citation>
    <scope>NUCLEOTIDE SEQUENCE [LARGE SCALE GENOMIC DNA]</scope>
    <source>
        <strain evidence="15">cv. Finnish</strain>
    </source>
</reference>
<accession>A0A0K9PE47</accession>
<evidence type="ECO:0000256" key="10">
    <source>
        <dbReference type="RuleBase" id="RU000394"/>
    </source>
</evidence>
<proteinExistence type="inferred from homology"/>
<dbReference type="Pfam" id="PF00225">
    <property type="entry name" value="Kinesin"/>
    <property type="match status" value="1"/>
</dbReference>
<evidence type="ECO:0000256" key="8">
    <source>
        <dbReference type="ARBA" id="ARBA00061030"/>
    </source>
</evidence>
<feature type="binding site" evidence="9">
    <location>
        <begin position="284"/>
        <end position="291"/>
    </location>
    <ligand>
        <name>ATP</name>
        <dbReference type="ChEBI" id="CHEBI:30616"/>
    </ligand>
</feature>
<dbReference type="EMBL" id="LFYR01000915">
    <property type="protein sequence ID" value="KMZ67338.1"/>
    <property type="molecule type" value="Genomic_DNA"/>
</dbReference>
<dbReference type="Proteomes" id="UP000036987">
    <property type="component" value="Unassembled WGS sequence"/>
</dbReference>